<gene>
    <name evidence="2" type="ORF">MCOR_14981</name>
</gene>
<dbReference type="EMBL" id="CACVKT020002606">
    <property type="protein sequence ID" value="CAC5378843.1"/>
    <property type="molecule type" value="Genomic_DNA"/>
</dbReference>
<feature type="region of interest" description="Disordered" evidence="1">
    <location>
        <begin position="36"/>
        <end position="67"/>
    </location>
</feature>
<sequence>MSLKKTKVSFFLTFATEITAYLDLAESANMIKSTIGQKVEEERQRPKSAGSEKGVHESHVVPPGEPLISMTSVKTSLSMCQEITAYLDLAESANMIKSTIGQKVEEERQRPKSKKGVHESHVVPPGEPLISMTSDEVLQETKAYIKLRNMIRKERYENQDEGDWY</sequence>
<feature type="region of interest" description="Disordered" evidence="1">
    <location>
        <begin position="100"/>
        <end position="129"/>
    </location>
</feature>
<evidence type="ECO:0000256" key="1">
    <source>
        <dbReference type="SAM" id="MobiDB-lite"/>
    </source>
</evidence>
<reference evidence="2 3" key="1">
    <citation type="submission" date="2020-06" db="EMBL/GenBank/DDBJ databases">
        <authorList>
            <person name="Li R."/>
            <person name="Bekaert M."/>
        </authorList>
    </citation>
    <scope>NUCLEOTIDE SEQUENCE [LARGE SCALE GENOMIC DNA]</scope>
    <source>
        <strain evidence="3">wild</strain>
    </source>
</reference>
<name>A0A6J8B5Q3_MYTCO</name>
<evidence type="ECO:0000313" key="3">
    <source>
        <dbReference type="Proteomes" id="UP000507470"/>
    </source>
</evidence>
<dbReference type="Proteomes" id="UP000507470">
    <property type="component" value="Unassembled WGS sequence"/>
</dbReference>
<keyword evidence="3" id="KW-1185">Reference proteome</keyword>
<dbReference type="OrthoDB" id="2142729at2759"/>
<accession>A0A6J8B5Q3</accession>
<dbReference type="AlphaFoldDB" id="A0A6J8B5Q3"/>
<proteinExistence type="predicted"/>
<feature type="compositionally biased region" description="Basic and acidic residues" evidence="1">
    <location>
        <begin position="103"/>
        <end position="121"/>
    </location>
</feature>
<evidence type="ECO:0000313" key="2">
    <source>
        <dbReference type="EMBL" id="CAC5378843.1"/>
    </source>
</evidence>
<organism evidence="2 3">
    <name type="scientific">Mytilus coruscus</name>
    <name type="common">Sea mussel</name>
    <dbReference type="NCBI Taxonomy" id="42192"/>
    <lineage>
        <taxon>Eukaryota</taxon>
        <taxon>Metazoa</taxon>
        <taxon>Spiralia</taxon>
        <taxon>Lophotrochozoa</taxon>
        <taxon>Mollusca</taxon>
        <taxon>Bivalvia</taxon>
        <taxon>Autobranchia</taxon>
        <taxon>Pteriomorphia</taxon>
        <taxon>Mytilida</taxon>
        <taxon>Mytiloidea</taxon>
        <taxon>Mytilidae</taxon>
        <taxon>Mytilinae</taxon>
        <taxon>Mytilus</taxon>
    </lineage>
</organism>
<protein>
    <submittedName>
        <fullName evidence="2">Uncharacterized protein</fullName>
    </submittedName>
</protein>